<proteinExistence type="predicted"/>
<dbReference type="AlphaFoldDB" id="A0A1M5R9B9"/>
<dbReference type="EMBL" id="LT670818">
    <property type="protein sequence ID" value="SHH22942.1"/>
    <property type="molecule type" value="Genomic_DNA"/>
</dbReference>
<dbReference type="RefSeq" id="WP_079569356.1">
    <property type="nucleotide sequence ID" value="NZ_LT670818.1"/>
</dbReference>
<evidence type="ECO:0000256" key="1">
    <source>
        <dbReference type="SAM" id="MobiDB-lite"/>
    </source>
</evidence>
<dbReference type="OrthoDB" id="9913092at2"/>
<evidence type="ECO:0000313" key="4">
    <source>
        <dbReference type="Proteomes" id="UP000190675"/>
    </source>
</evidence>
<organism evidence="3 4">
    <name type="scientific">Bradyrhizobium erythrophlei</name>
    <dbReference type="NCBI Taxonomy" id="1437360"/>
    <lineage>
        <taxon>Bacteria</taxon>
        <taxon>Pseudomonadati</taxon>
        <taxon>Pseudomonadota</taxon>
        <taxon>Alphaproteobacteria</taxon>
        <taxon>Hyphomicrobiales</taxon>
        <taxon>Nitrobacteraceae</taxon>
        <taxon>Bradyrhizobium</taxon>
    </lineage>
</organism>
<accession>A0A1M5R9B9</accession>
<name>A0A1M5R9B9_9BRAD</name>
<feature type="signal peptide" evidence="2">
    <location>
        <begin position="1"/>
        <end position="19"/>
    </location>
</feature>
<reference evidence="3 4" key="1">
    <citation type="submission" date="2016-11" db="EMBL/GenBank/DDBJ databases">
        <authorList>
            <person name="Jaros S."/>
            <person name="Januszkiewicz K."/>
            <person name="Wedrychowicz H."/>
        </authorList>
    </citation>
    <scope>NUCLEOTIDE SEQUENCE [LARGE SCALE GENOMIC DNA]</scope>
    <source>
        <strain evidence="3 4">GAS242</strain>
    </source>
</reference>
<protein>
    <submittedName>
        <fullName evidence="3">Uncharacterized protein</fullName>
    </submittedName>
</protein>
<dbReference type="Proteomes" id="UP000190675">
    <property type="component" value="Chromosome I"/>
</dbReference>
<feature type="chain" id="PRO_5012274164" evidence="2">
    <location>
        <begin position="20"/>
        <end position="147"/>
    </location>
</feature>
<evidence type="ECO:0000256" key="2">
    <source>
        <dbReference type="SAM" id="SignalP"/>
    </source>
</evidence>
<feature type="region of interest" description="Disordered" evidence="1">
    <location>
        <begin position="117"/>
        <end position="147"/>
    </location>
</feature>
<sequence>MRLLPFGAAALLAISPAMAFDCSPLKPQPAKDTAQTFTGKLDASVDGLFAKLASVGTKVEGTYSEIEKNVLMQFPGANKLYMWERVLFLQCGLLNEAKDMSSKEKLQQVGELYQKFDSPPPASQSLTNTGNNSQINQGIGNSITTTK</sequence>
<evidence type="ECO:0000313" key="3">
    <source>
        <dbReference type="EMBL" id="SHH22942.1"/>
    </source>
</evidence>
<keyword evidence="2" id="KW-0732">Signal</keyword>
<feature type="compositionally biased region" description="Low complexity" evidence="1">
    <location>
        <begin position="127"/>
        <end position="147"/>
    </location>
</feature>
<gene>
    <name evidence="3" type="ORF">SAMN05444169_6430</name>
</gene>